<evidence type="ECO:0008006" key="5">
    <source>
        <dbReference type="Google" id="ProtNLM"/>
    </source>
</evidence>
<evidence type="ECO:0000256" key="2">
    <source>
        <dbReference type="SAM" id="MobiDB-lite"/>
    </source>
</evidence>
<dbReference type="Proteomes" id="UP000664521">
    <property type="component" value="Unassembled WGS sequence"/>
</dbReference>
<sequence>MDYHQESGGYLPTEPDDLAAANPEGQYDDQFNGMPPPTEGTFPSLQALMHACQDHARAHGYACVTSSNNYKRGIAYVRCDRGGEYVNHWKLTPETRVRKNRTRRLVGCNWKARAKRTNTGEWNLTMMNAKHNGHDRSESATQHPSLRQLPPEAIEEAREMFHVGRSPKEVLEQLQSTWNPDITAQDVYNLKAKIARIMSKQVAEGHTPQTPRPALIDREISPPTDPRLLEHDHALRESLSIQKSKCQCTCCEH</sequence>
<comment type="caution">
    <text evidence="3">The sequence shown here is derived from an EMBL/GenBank/DDBJ whole genome shotgun (WGS) entry which is preliminary data.</text>
</comment>
<reference evidence="3" key="1">
    <citation type="submission" date="2021-03" db="EMBL/GenBank/DDBJ databases">
        <authorList>
            <person name="Tagirdzhanova G."/>
        </authorList>
    </citation>
    <scope>NUCLEOTIDE SEQUENCE</scope>
</reference>
<comment type="similarity">
    <text evidence="1">Belongs to the aldehyde dehydrogenase family.</text>
</comment>
<proteinExistence type="inferred from homology"/>
<keyword evidence="4" id="KW-1185">Reference proteome</keyword>
<evidence type="ECO:0000313" key="3">
    <source>
        <dbReference type="EMBL" id="CAF9924617.1"/>
    </source>
</evidence>
<evidence type="ECO:0000256" key="1">
    <source>
        <dbReference type="ARBA" id="ARBA00009986"/>
    </source>
</evidence>
<dbReference type="GO" id="GO:0005739">
    <property type="term" value="C:mitochondrion"/>
    <property type="evidence" value="ECO:0007669"/>
    <property type="project" value="TreeGrafter"/>
</dbReference>
<feature type="region of interest" description="Disordered" evidence="2">
    <location>
        <begin position="1"/>
        <end position="40"/>
    </location>
</feature>
<feature type="region of interest" description="Disordered" evidence="2">
    <location>
        <begin position="202"/>
        <end position="223"/>
    </location>
</feature>
<organism evidence="3 4">
    <name type="scientific">Heterodermia speciosa</name>
    <dbReference type="NCBI Taxonomy" id="116794"/>
    <lineage>
        <taxon>Eukaryota</taxon>
        <taxon>Fungi</taxon>
        <taxon>Dikarya</taxon>
        <taxon>Ascomycota</taxon>
        <taxon>Pezizomycotina</taxon>
        <taxon>Lecanoromycetes</taxon>
        <taxon>OSLEUM clade</taxon>
        <taxon>Lecanoromycetidae</taxon>
        <taxon>Caliciales</taxon>
        <taxon>Physciaceae</taxon>
        <taxon>Heterodermia</taxon>
    </lineage>
</organism>
<dbReference type="GO" id="GO:0006210">
    <property type="term" value="P:thymine catabolic process"/>
    <property type="evidence" value="ECO:0007669"/>
    <property type="project" value="TreeGrafter"/>
</dbReference>
<protein>
    <recommendedName>
        <fullName evidence="5">FAR1 domain-containing protein</fullName>
    </recommendedName>
</protein>
<dbReference type="PANTHER" id="PTHR43866">
    <property type="entry name" value="MALONATE-SEMIALDEHYDE DEHYDROGENASE"/>
    <property type="match status" value="1"/>
</dbReference>
<gene>
    <name evidence="3" type="ORF">HETSPECPRED_005622</name>
</gene>
<name>A0A8H3FKR7_9LECA</name>
<dbReference type="GO" id="GO:0004491">
    <property type="term" value="F:methylmalonate-semialdehyde dehydrogenase (acylating, NAD) activity"/>
    <property type="evidence" value="ECO:0007669"/>
    <property type="project" value="InterPro"/>
</dbReference>
<dbReference type="InterPro" id="IPR010061">
    <property type="entry name" value="MeMal-semiAld_DH"/>
</dbReference>
<evidence type="ECO:0000313" key="4">
    <source>
        <dbReference type="Proteomes" id="UP000664521"/>
    </source>
</evidence>
<accession>A0A8H3FKR7</accession>
<dbReference type="AlphaFoldDB" id="A0A8H3FKR7"/>
<dbReference type="GO" id="GO:0006574">
    <property type="term" value="P:L-valine catabolic process"/>
    <property type="evidence" value="ECO:0007669"/>
    <property type="project" value="TreeGrafter"/>
</dbReference>
<dbReference type="EMBL" id="CAJPDS010000036">
    <property type="protein sequence ID" value="CAF9924617.1"/>
    <property type="molecule type" value="Genomic_DNA"/>
</dbReference>
<dbReference type="PANTHER" id="PTHR43866:SF3">
    <property type="entry name" value="METHYLMALONATE-SEMIALDEHYDE DEHYDROGENASE [ACYLATING], MITOCHONDRIAL"/>
    <property type="match status" value="1"/>
</dbReference>
<dbReference type="OrthoDB" id="5334927at2759"/>